<comment type="caution">
    <text evidence="1">The sequence shown here is derived from an EMBL/GenBank/DDBJ whole genome shotgun (WGS) entry which is preliminary data.</text>
</comment>
<evidence type="ECO:0000313" key="2">
    <source>
        <dbReference type="Proteomes" id="UP000249645"/>
    </source>
</evidence>
<name>A0A2W5GLG1_9SPHI</name>
<dbReference type="Proteomes" id="UP000249645">
    <property type="component" value="Unassembled WGS sequence"/>
</dbReference>
<dbReference type="AlphaFoldDB" id="A0A2W5GLG1"/>
<reference evidence="1 2" key="1">
    <citation type="submission" date="2017-11" db="EMBL/GenBank/DDBJ databases">
        <title>Infants hospitalized years apart are colonized by the same room-sourced microbial strains.</title>
        <authorList>
            <person name="Brooks B."/>
            <person name="Olm M.R."/>
            <person name="Firek B.A."/>
            <person name="Baker R."/>
            <person name="Thomas B.C."/>
            <person name="Morowitz M.J."/>
            <person name="Banfield J.F."/>
        </authorList>
    </citation>
    <scope>NUCLEOTIDE SEQUENCE [LARGE SCALE GENOMIC DNA]</scope>
    <source>
        <strain evidence="1">S2_009_000_R2_76</strain>
    </source>
</reference>
<dbReference type="EMBL" id="QFOI01000402">
    <property type="protein sequence ID" value="PZP42899.1"/>
    <property type="molecule type" value="Genomic_DNA"/>
</dbReference>
<proteinExistence type="predicted"/>
<evidence type="ECO:0008006" key="3">
    <source>
        <dbReference type="Google" id="ProtNLM"/>
    </source>
</evidence>
<organism evidence="1 2">
    <name type="scientific">Pseudopedobacter saltans</name>
    <dbReference type="NCBI Taxonomy" id="151895"/>
    <lineage>
        <taxon>Bacteria</taxon>
        <taxon>Pseudomonadati</taxon>
        <taxon>Bacteroidota</taxon>
        <taxon>Sphingobacteriia</taxon>
        <taxon>Sphingobacteriales</taxon>
        <taxon>Sphingobacteriaceae</taxon>
        <taxon>Pseudopedobacter</taxon>
    </lineage>
</organism>
<evidence type="ECO:0000313" key="1">
    <source>
        <dbReference type="EMBL" id="PZP42899.1"/>
    </source>
</evidence>
<protein>
    <recommendedName>
        <fullName evidence="3">Circularly permuted ATPgrasp domain-containing protein</fullName>
    </recommendedName>
</protein>
<dbReference type="SUPFAM" id="SSF56059">
    <property type="entry name" value="Glutathione synthetase ATP-binding domain-like"/>
    <property type="match status" value="1"/>
</dbReference>
<sequence>MISEVRQTFNDNFTESAYQKALDLIDKKYPGDLVFKIAETPVFLPEELVKELQDASKIIIAQLQDAIASGKMNAAIPKHHFVPGDEGICEMFSLDFGICEEEDGNIVPRLIELQGFPTMFYFQEIEAFAYHEAYAIDDSWTNFFSGYDVAQYETLLRKLILHGLQPEEVILLELQPAAQKTRIDFTITAEKLGIPVVCISDVFEEDGNVFYMKNEEKQQVKRIYNRMIFDDFEAHKHELKTFLDITKPLNVEWCPHPNWFYKISKYSLPFLLNEYVPETRFLNEVKQIPTDLENYVLKPLFSFAGQGVVIDVTIESIQSISDPENWILQKKVQYAPIVKTLDVDAVVEIRLMFFWDEASKQHILVNNLARLSKGKMVGVRYNADKSWVGSSIAFHKEGVKL</sequence>
<accession>A0A2W5GLG1</accession>
<gene>
    <name evidence="1" type="ORF">DI598_16405</name>
</gene>